<keyword evidence="2" id="KW-1185">Reference proteome</keyword>
<evidence type="ECO:0000313" key="2">
    <source>
        <dbReference type="Proteomes" id="UP000466445"/>
    </source>
</evidence>
<accession>A0A7I7SLD3</accession>
<dbReference type="AlphaFoldDB" id="A0A7I7SLD3"/>
<dbReference type="Proteomes" id="UP000466445">
    <property type="component" value="Chromosome"/>
</dbReference>
<gene>
    <name evidence="1" type="ORF">MSAR_04460</name>
</gene>
<dbReference type="EMBL" id="AP022595">
    <property type="protein sequence ID" value="BBY57310.1"/>
    <property type="molecule type" value="Genomic_DNA"/>
</dbReference>
<proteinExistence type="predicted"/>
<name>A0A7I7SLD3_9MYCO</name>
<evidence type="ECO:0000313" key="1">
    <source>
        <dbReference type="EMBL" id="BBY57310.1"/>
    </source>
</evidence>
<reference evidence="1 2" key="1">
    <citation type="journal article" date="2019" name="Emerg. Microbes Infect.">
        <title>Comprehensive subspecies identification of 175 nontuberculous mycobacteria species based on 7547 genomic profiles.</title>
        <authorList>
            <person name="Matsumoto Y."/>
            <person name="Kinjo T."/>
            <person name="Motooka D."/>
            <person name="Nabeya D."/>
            <person name="Jung N."/>
            <person name="Uechi K."/>
            <person name="Horii T."/>
            <person name="Iida T."/>
            <person name="Fujita J."/>
            <person name="Nakamura S."/>
        </authorList>
    </citation>
    <scope>NUCLEOTIDE SEQUENCE [LARGE SCALE GENOMIC DNA]</scope>
    <source>
        <strain evidence="1 2">JCM 30395</strain>
    </source>
</reference>
<sequence>MGAPSAARRRNDGILQTAHVPRPCHQSIEATGVTPAKHGDLRYVVARRRRLIRASIADMPRSRSGLIKAARPSSE</sequence>
<organism evidence="1 2">
    <name type="scientific">Mycolicibacterium sarraceniae</name>
    <dbReference type="NCBI Taxonomy" id="1534348"/>
    <lineage>
        <taxon>Bacteria</taxon>
        <taxon>Bacillati</taxon>
        <taxon>Actinomycetota</taxon>
        <taxon>Actinomycetes</taxon>
        <taxon>Mycobacteriales</taxon>
        <taxon>Mycobacteriaceae</taxon>
        <taxon>Mycolicibacterium</taxon>
    </lineage>
</organism>
<protein>
    <submittedName>
        <fullName evidence="1">Uncharacterized protein</fullName>
    </submittedName>
</protein>
<dbReference type="KEGG" id="msar:MSAR_04460"/>